<reference evidence="3" key="2">
    <citation type="journal article" date="2014" name="Int. J. Syst. Evol. Microbiol.">
        <title>Complete genome sequence of Corynebacterium casei LMG S-19264T (=DSM 44701T), isolated from a smear-ripened cheese.</title>
        <authorList>
            <consortium name="US DOE Joint Genome Institute (JGI-PGF)"/>
            <person name="Walter F."/>
            <person name="Albersmeier A."/>
            <person name="Kalinowski J."/>
            <person name="Ruckert C."/>
        </authorList>
    </citation>
    <scope>NUCLEOTIDE SEQUENCE</scope>
    <source>
        <strain evidence="3">CGMCC 1.8885</strain>
    </source>
</reference>
<evidence type="ECO:0000313" key="4">
    <source>
        <dbReference type="EMBL" id="GGP29845.1"/>
    </source>
</evidence>
<dbReference type="SUPFAM" id="SSF47598">
    <property type="entry name" value="Ribbon-helix-helix"/>
    <property type="match status" value="1"/>
</dbReference>
<dbReference type="Proteomes" id="UP000652720">
    <property type="component" value="Unassembled WGS sequence"/>
</dbReference>
<reference evidence="5" key="3">
    <citation type="journal article" date="2019" name="Int. J. Syst. Evol. Microbiol.">
        <title>The Global Catalogue of Microorganisms (GCM) 10K type strain sequencing project: providing services to taxonomists for standard genome sequencing and annotation.</title>
        <authorList>
            <consortium name="The Broad Institute Genomics Platform"/>
            <consortium name="The Broad Institute Genome Sequencing Center for Infectious Disease"/>
            <person name="Wu L."/>
            <person name="Ma J."/>
        </authorList>
    </citation>
    <scope>NUCLEOTIDE SEQUENCE [LARGE SCALE GENOMIC DNA]</scope>
    <source>
        <strain evidence="5">CGMCC 1.8884</strain>
    </source>
</reference>
<feature type="region of interest" description="Disordered" evidence="1">
    <location>
        <begin position="78"/>
        <end position="101"/>
    </location>
</feature>
<dbReference type="AlphaFoldDB" id="A0AAV4K3Q2"/>
<reference evidence="4" key="1">
    <citation type="journal article" date="2014" name="Int. J. Syst. Evol. Microbiol.">
        <title>Complete genome of a new Firmicutes species belonging to the dominant human colonic microbiota ('Ruminococcus bicirculans') reveals two chromosomes and a selective capacity to utilize plant glucans.</title>
        <authorList>
            <consortium name="NISC Comparative Sequencing Program"/>
            <person name="Wegmann U."/>
            <person name="Louis P."/>
            <person name="Goesmann A."/>
            <person name="Henrissat B."/>
            <person name="Duncan S.H."/>
            <person name="Flint H.J."/>
        </authorList>
    </citation>
    <scope>NUCLEOTIDE SEQUENCE</scope>
    <source>
        <strain evidence="4">CGMCC 1.8884</strain>
    </source>
</reference>
<protein>
    <recommendedName>
        <fullName evidence="2">Ribbon-helix-helix protein CopG domain-containing protein</fullName>
    </recommendedName>
</protein>
<dbReference type="Pfam" id="PF01402">
    <property type="entry name" value="RHH_1"/>
    <property type="match status" value="1"/>
</dbReference>
<comment type="caution">
    <text evidence="3">The sequence shown here is derived from an EMBL/GenBank/DDBJ whole genome shotgun (WGS) entry which is preliminary data.</text>
</comment>
<dbReference type="InterPro" id="IPR002145">
    <property type="entry name" value="CopG"/>
</dbReference>
<organism evidence="3 6">
    <name type="scientific">Deinococcus wulumuqiensis</name>
    <dbReference type="NCBI Taxonomy" id="980427"/>
    <lineage>
        <taxon>Bacteria</taxon>
        <taxon>Thermotogati</taxon>
        <taxon>Deinococcota</taxon>
        <taxon>Deinococci</taxon>
        <taxon>Deinococcales</taxon>
        <taxon>Deinococcaceae</taxon>
        <taxon>Deinococcus</taxon>
    </lineage>
</organism>
<evidence type="ECO:0000259" key="2">
    <source>
        <dbReference type="Pfam" id="PF01402"/>
    </source>
</evidence>
<dbReference type="GO" id="GO:0006355">
    <property type="term" value="P:regulation of DNA-templated transcription"/>
    <property type="evidence" value="ECO:0007669"/>
    <property type="project" value="InterPro"/>
</dbReference>
<keyword evidence="5" id="KW-1185">Reference proteome</keyword>
<feature type="domain" description="Ribbon-helix-helix protein CopG" evidence="2">
    <location>
        <begin position="4"/>
        <end position="40"/>
    </location>
</feature>
<feature type="compositionally biased region" description="Basic and acidic residues" evidence="1">
    <location>
        <begin position="89"/>
        <end position="101"/>
    </location>
</feature>
<accession>A0AAV4K3Q2</accession>
<dbReference type="EMBL" id="BMMA01000003">
    <property type="protein sequence ID" value="GGI74214.1"/>
    <property type="molecule type" value="Genomic_DNA"/>
</dbReference>
<evidence type="ECO:0000313" key="5">
    <source>
        <dbReference type="Proteomes" id="UP000630135"/>
    </source>
</evidence>
<dbReference type="InterPro" id="IPR010985">
    <property type="entry name" value="Ribbon_hlx_hlx"/>
</dbReference>
<evidence type="ECO:0000313" key="3">
    <source>
        <dbReference type="EMBL" id="GGI74214.1"/>
    </source>
</evidence>
<evidence type="ECO:0000313" key="6">
    <source>
        <dbReference type="Proteomes" id="UP000652720"/>
    </source>
</evidence>
<dbReference type="CDD" id="cd21631">
    <property type="entry name" value="RHH_CopG_NikR-like"/>
    <property type="match status" value="1"/>
</dbReference>
<dbReference type="Proteomes" id="UP000630135">
    <property type="component" value="Unassembled WGS sequence"/>
</dbReference>
<dbReference type="RefSeq" id="WP_017869321.1">
    <property type="nucleotide sequence ID" value="NZ_BMLZ01000016.1"/>
</dbReference>
<reference evidence="3" key="4">
    <citation type="submission" date="2023-08" db="EMBL/GenBank/DDBJ databases">
        <authorList>
            <person name="Sun Q."/>
            <person name="Zhou Y."/>
        </authorList>
    </citation>
    <scope>NUCLEOTIDE SEQUENCE</scope>
    <source>
        <strain evidence="4">CGMCC 1.8884</strain>
        <strain evidence="3">CGMCC 1.8885</strain>
    </source>
</reference>
<dbReference type="EMBL" id="BMLZ01000016">
    <property type="protein sequence ID" value="GGP29845.1"/>
    <property type="molecule type" value="Genomic_DNA"/>
</dbReference>
<gene>
    <name evidence="4" type="ORF">GCM10008021_14960</name>
    <name evidence="3" type="ORF">GCM10010914_05320</name>
</gene>
<dbReference type="GeneID" id="59164306"/>
<proteinExistence type="predicted"/>
<evidence type="ECO:0000256" key="1">
    <source>
        <dbReference type="SAM" id="MobiDB-lite"/>
    </source>
</evidence>
<sequence>MAKRFMVNLGTTLDAEVDRLATEAGVGKSEVVRQALRFYLPLEAATAQGVTVLLVHPDGITEQFKMYSIHGTPLRSHVQADKGQATMPAKEDDAVSGGRDTRHSIVLPVKPLKPK</sequence>
<name>A0AAV4K3Q2_9DEIO</name>